<dbReference type="InterPro" id="IPR003329">
    <property type="entry name" value="Cytidylyl_trans"/>
</dbReference>
<evidence type="ECO:0000313" key="5">
    <source>
        <dbReference type="EMBL" id="NCI49029.1"/>
    </source>
</evidence>
<dbReference type="GO" id="GO:0008690">
    <property type="term" value="F:3-deoxy-manno-octulosonate cytidylyltransferase activity"/>
    <property type="evidence" value="ECO:0007669"/>
    <property type="project" value="UniProtKB-EC"/>
</dbReference>
<evidence type="ECO:0000256" key="1">
    <source>
        <dbReference type="ARBA" id="ARBA00022679"/>
    </source>
</evidence>
<dbReference type="SUPFAM" id="SSF53448">
    <property type="entry name" value="Nucleotide-diphospho-sugar transferases"/>
    <property type="match status" value="1"/>
</dbReference>
<dbReference type="NCBIfam" id="TIGR00466">
    <property type="entry name" value="kdsB"/>
    <property type="match status" value="1"/>
</dbReference>
<evidence type="ECO:0000256" key="4">
    <source>
        <dbReference type="HAMAP-Rule" id="MF_00057"/>
    </source>
</evidence>
<dbReference type="EMBL" id="JAACJS010000002">
    <property type="protein sequence ID" value="NCI49029.1"/>
    <property type="molecule type" value="Genomic_DNA"/>
</dbReference>
<dbReference type="NCBIfam" id="NF009905">
    <property type="entry name" value="PRK13368.1"/>
    <property type="match status" value="1"/>
</dbReference>
<accession>A0ABW9ZQ36</accession>
<dbReference type="PANTHER" id="PTHR42866:SF2">
    <property type="entry name" value="3-DEOXY-MANNO-OCTULOSONATE CYTIDYLYLTRANSFERASE, MITOCHONDRIAL"/>
    <property type="match status" value="1"/>
</dbReference>
<proteinExistence type="inferred from homology"/>
<keyword evidence="4" id="KW-0963">Cytoplasm</keyword>
<keyword evidence="1 4" id="KW-0808">Transferase</keyword>
<dbReference type="Pfam" id="PF02348">
    <property type="entry name" value="CTP_transf_3"/>
    <property type="match status" value="1"/>
</dbReference>
<dbReference type="EC" id="2.7.7.38" evidence="4"/>
<dbReference type="CDD" id="cd02517">
    <property type="entry name" value="CMP-KDO-Synthetase"/>
    <property type="match status" value="1"/>
</dbReference>
<keyword evidence="6" id="KW-1185">Reference proteome</keyword>
<comment type="pathway">
    <text evidence="4">Nucleotide-sugar biosynthesis; CMP-3-deoxy-D-manno-octulosonate biosynthesis; CMP-3-deoxy-D-manno-octulosonate from 3-deoxy-D-manno-octulosonate and CTP: step 1/1.</text>
</comment>
<keyword evidence="2 4" id="KW-0548">Nucleotidyltransferase</keyword>
<reference evidence="5 6" key="1">
    <citation type="submission" date="2020-01" db="EMBL/GenBank/DDBJ databases">
        <title>Genome analysis.</title>
        <authorList>
            <person name="Wu S."/>
            <person name="Wang G."/>
        </authorList>
    </citation>
    <scope>NUCLEOTIDE SEQUENCE [LARGE SCALE GENOMIC DNA]</scope>
    <source>
        <strain evidence="5 6">SYL130</strain>
    </source>
</reference>
<dbReference type="NCBIfam" id="NF003952">
    <property type="entry name" value="PRK05450.1-5"/>
    <property type="match status" value="1"/>
</dbReference>
<name>A0ABW9ZQ36_9BACT</name>
<comment type="caution">
    <text evidence="5">The sequence shown here is derived from an EMBL/GenBank/DDBJ whole genome shotgun (WGS) entry which is preliminary data.</text>
</comment>
<dbReference type="Proteomes" id="UP000753802">
    <property type="component" value="Unassembled WGS sequence"/>
</dbReference>
<dbReference type="HAMAP" id="MF_00057">
    <property type="entry name" value="KdsB"/>
    <property type="match status" value="1"/>
</dbReference>
<comment type="catalytic activity">
    <reaction evidence="4">
        <text>3-deoxy-alpha-D-manno-oct-2-ulosonate + CTP = CMP-3-deoxy-beta-D-manno-octulosonate + diphosphate</text>
        <dbReference type="Rhea" id="RHEA:23448"/>
        <dbReference type="ChEBI" id="CHEBI:33019"/>
        <dbReference type="ChEBI" id="CHEBI:37563"/>
        <dbReference type="ChEBI" id="CHEBI:85986"/>
        <dbReference type="ChEBI" id="CHEBI:85987"/>
        <dbReference type="EC" id="2.7.7.38"/>
    </reaction>
</comment>
<organism evidence="5 6">
    <name type="scientific">Sediminibacterium roseum</name>
    <dbReference type="NCBI Taxonomy" id="1978412"/>
    <lineage>
        <taxon>Bacteria</taxon>
        <taxon>Pseudomonadati</taxon>
        <taxon>Bacteroidota</taxon>
        <taxon>Chitinophagia</taxon>
        <taxon>Chitinophagales</taxon>
        <taxon>Chitinophagaceae</taxon>
        <taxon>Sediminibacterium</taxon>
    </lineage>
</organism>
<evidence type="ECO:0000256" key="3">
    <source>
        <dbReference type="ARBA" id="ARBA00022985"/>
    </source>
</evidence>
<dbReference type="InterPro" id="IPR029044">
    <property type="entry name" value="Nucleotide-diphossugar_trans"/>
</dbReference>
<evidence type="ECO:0000313" key="6">
    <source>
        <dbReference type="Proteomes" id="UP000753802"/>
    </source>
</evidence>
<dbReference type="RefSeq" id="WP_161817329.1">
    <property type="nucleotide sequence ID" value="NZ_JAACJS010000002.1"/>
</dbReference>
<comment type="function">
    <text evidence="4">Activates KDO (a required 8-carbon sugar) for incorporation into bacterial lipopolysaccharide in Gram-negative bacteria.</text>
</comment>
<dbReference type="PANTHER" id="PTHR42866">
    <property type="entry name" value="3-DEOXY-MANNO-OCTULOSONATE CYTIDYLYLTRANSFERASE"/>
    <property type="match status" value="1"/>
</dbReference>
<dbReference type="Gene3D" id="3.90.550.10">
    <property type="entry name" value="Spore Coat Polysaccharide Biosynthesis Protein SpsA, Chain A"/>
    <property type="match status" value="1"/>
</dbReference>
<comment type="similarity">
    <text evidence="4">Belongs to the KdsB family.</text>
</comment>
<gene>
    <name evidence="4 5" type="primary">kdsB</name>
    <name evidence="5" type="ORF">GWC95_03790</name>
</gene>
<comment type="subcellular location">
    <subcellularLocation>
        <location evidence="4">Cytoplasm</location>
    </subcellularLocation>
</comment>
<evidence type="ECO:0000256" key="2">
    <source>
        <dbReference type="ARBA" id="ARBA00022695"/>
    </source>
</evidence>
<keyword evidence="3 4" id="KW-0448">Lipopolysaccharide biosynthesis</keyword>
<sequence length="254" mass="28154">MADNITIVIPARMASSRYPGKPLESILGLPLVEHVRRRSLLAGNNLVVVATCDTSIKEAIENFGGKAVMTKDTHERCTDRIEEAMEHLPGDIIVMVQGDEPLLMPEAINAVAAPLLEDPSLPIVNLLSPLQSQDDHTNPNIVKAVCKLDGDVIYFTRSSIPYYRQQVAVPVYRQTGIMAFRKDALNKFSALTPTAMEIAESVDMLRATEHGMRIRGVVADYPTIGVDNPSDVPLVEEWIRNNKVQHELYKSITR</sequence>
<protein>
    <recommendedName>
        <fullName evidence="4">3-deoxy-manno-octulosonate cytidylyltransferase</fullName>
        <ecNumber evidence="4">2.7.7.38</ecNumber>
    </recommendedName>
    <alternativeName>
        <fullName evidence="4">CMP-2-keto-3-deoxyoctulosonic acid synthase</fullName>
        <shortName evidence="4">CKS</shortName>
        <shortName evidence="4">CMP-KDO synthase</shortName>
    </alternativeName>
</protein>
<dbReference type="InterPro" id="IPR004528">
    <property type="entry name" value="KdsB"/>
</dbReference>